<keyword evidence="3" id="KW-0862">Zinc</keyword>
<evidence type="ECO:0000256" key="3">
    <source>
        <dbReference type="ARBA" id="ARBA00022833"/>
    </source>
</evidence>
<accession>A0A8S3PUT4</accession>
<evidence type="ECO:0000256" key="2">
    <source>
        <dbReference type="ARBA" id="ARBA00022771"/>
    </source>
</evidence>
<protein>
    <recommendedName>
        <fullName evidence="5">MYND-type domain-containing protein</fullName>
    </recommendedName>
</protein>
<dbReference type="SUPFAM" id="SSF144232">
    <property type="entry name" value="HIT/MYND zinc finger-like"/>
    <property type="match status" value="1"/>
</dbReference>
<dbReference type="OrthoDB" id="6153204at2759"/>
<dbReference type="PROSITE" id="PS01360">
    <property type="entry name" value="ZF_MYND_1"/>
    <property type="match status" value="1"/>
</dbReference>
<dbReference type="Pfam" id="PF01753">
    <property type="entry name" value="zf-MYND"/>
    <property type="match status" value="1"/>
</dbReference>
<proteinExistence type="predicted"/>
<dbReference type="Proteomes" id="UP000683360">
    <property type="component" value="Unassembled WGS sequence"/>
</dbReference>
<reference evidence="6" key="1">
    <citation type="submission" date="2021-03" db="EMBL/GenBank/DDBJ databases">
        <authorList>
            <person name="Bekaert M."/>
        </authorList>
    </citation>
    <scope>NUCLEOTIDE SEQUENCE</scope>
</reference>
<evidence type="ECO:0000259" key="5">
    <source>
        <dbReference type="PROSITE" id="PS50865"/>
    </source>
</evidence>
<organism evidence="6 7">
    <name type="scientific">Mytilus edulis</name>
    <name type="common">Blue mussel</name>
    <dbReference type="NCBI Taxonomy" id="6550"/>
    <lineage>
        <taxon>Eukaryota</taxon>
        <taxon>Metazoa</taxon>
        <taxon>Spiralia</taxon>
        <taxon>Lophotrochozoa</taxon>
        <taxon>Mollusca</taxon>
        <taxon>Bivalvia</taxon>
        <taxon>Autobranchia</taxon>
        <taxon>Pteriomorphia</taxon>
        <taxon>Mytilida</taxon>
        <taxon>Mytiloidea</taxon>
        <taxon>Mytilidae</taxon>
        <taxon>Mytilinae</taxon>
        <taxon>Mytilus</taxon>
    </lineage>
</organism>
<keyword evidence="7" id="KW-1185">Reference proteome</keyword>
<dbReference type="GO" id="GO:0008270">
    <property type="term" value="F:zinc ion binding"/>
    <property type="evidence" value="ECO:0007669"/>
    <property type="project" value="UniProtKB-KW"/>
</dbReference>
<dbReference type="EMBL" id="CAJPWZ010000183">
    <property type="protein sequence ID" value="CAG2187732.1"/>
    <property type="molecule type" value="Genomic_DNA"/>
</dbReference>
<dbReference type="AlphaFoldDB" id="A0A8S3PUT4"/>
<evidence type="ECO:0000256" key="1">
    <source>
        <dbReference type="ARBA" id="ARBA00022723"/>
    </source>
</evidence>
<name>A0A8S3PUT4_MYTED</name>
<feature type="domain" description="MYND-type" evidence="5">
    <location>
        <begin position="238"/>
        <end position="277"/>
    </location>
</feature>
<evidence type="ECO:0000256" key="4">
    <source>
        <dbReference type="PROSITE-ProRule" id="PRU00134"/>
    </source>
</evidence>
<dbReference type="Gene3D" id="6.10.140.2220">
    <property type="match status" value="1"/>
</dbReference>
<keyword evidence="1" id="KW-0479">Metal-binding</keyword>
<sequence length="286" mass="33371">MEGGLPGYMKFIYVLYALGCYKDCEWFLDQLDEDTIKNSRSYCVGHSYDSIYAVISTKVVNIIGISQLSKSTCVSFMPTELQIIPDAVKYEVFKYSAIPLTKNEREVPKTPWCYGAVVDKNIYYCLLKFLIKLKCSAVNLSADDILNIYQIKDFRNVRHPEVAYNLMAWSYFTVGLTPLALERLTMSWNPLRYLHSFLQVHNSEINYKNNQSNAANLHAWVILYNTWFTRKSSRFNFCFQCFLCCNINLKTCSKCKTATYCSEKCQEINWKIHESVCKEVRHYRNV</sequence>
<evidence type="ECO:0000313" key="6">
    <source>
        <dbReference type="EMBL" id="CAG2187732.1"/>
    </source>
</evidence>
<dbReference type="PROSITE" id="PS50865">
    <property type="entry name" value="ZF_MYND_2"/>
    <property type="match status" value="1"/>
</dbReference>
<keyword evidence="2 4" id="KW-0863">Zinc-finger</keyword>
<evidence type="ECO:0000313" key="7">
    <source>
        <dbReference type="Proteomes" id="UP000683360"/>
    </source>
</evidence>
<dbReference type="InterPro" id="IPR002893">
    <property type="entry name" value="Znf_MYND"/>
</dbReference>
<gene>
    <name evidence="6" type="ORF">MEDL_3184</name>
</gene>
<comment type="caution">
    <text evidence="6">The sequence shown here is derived from an EMBL/GenBank/DDBJ whole genome shotgun (WGS) entry which is preliminary data.</text>
</comment>